<name>A0A835Q265_VANPL</name>
<dbReference type="Pfam" id="PF05633">
    <property type="entry name" value="ROH1-like"/>
    <property type="match status" value="1"/>
</dbReference>
<proteinExistence type="inferred from homology"/>
<dbReference type="GO" id="GO:0016020">
    <property type="term" value="C:membrane"/>
    <property type="evidence" value="ECO:0007669"/>
    <property type="project" value="UniProtKB-SubCell"/>
</dbReference>
<dbReference type="InterPro" id="IPR008511">
    <property type="entry name" value="ROH1-like"/>
</dbReference>
<evidence type="ECO:0000256" key="3">
    <source>
        <dbReference type="ARBA" id="ARBA00022989"/>
    </source>
</evidence>
<protein>
    <submittedName>
        <fullName evidence="6">Uncharacterized protein</fullName>
    </submittedName>
</protein>
<organism evidence="6 7">
    <name type="scientific">Vanilla planifolia</name>
    <name type="common">Vanilla</name>
    <dbReference type="NCBI Taxonomy" id="51239"/>
    <lineage>
        <taxon>Eukaryota</taxon>
        <taxon>Viridiplantae</taxon>
        <taxon>Streptophyta</taxon>
        <taxon>Embryophyta</taxon>
        <taxon>Tracheophyta</taxon>
        <taxon>Spermatophyta</taxon>
        <taxon>Magnoliopsida</taxon>
        <taxon>Liliopsida</taxon>
        <taxon>Asparagales</taxon>
        <taxon>Orchidaceae</taxon>
        <taxon>Vanilloideae</taxon>
        <taxon>Vanilleae</taxon>
        <taxon>Vanilla</taxon>
    </lineage>
</organism>
<keyword evidence="2" id="KW-0812">Transmembrane</keyword>
<dbReference type="EMBL" id="JADCNL010000010">
    <property type="protein sequence ID" value="KAG0463288.1"/>
    <property type="molecule type" value="Genomic_DNA"/>
</dbReference>
<evidence type="ECO:0000256" key="2">
    <source>
        <dbReference type="ARBA" id="ARBA00022692"/>
    </source>
</evidence>
<sequence length="388" mass="44252">MTGTEYHESSVPSSSIGRSFLSLRRHQIHAMNGHHDPSTRRNHELDSFQDRVAVLFSDLSSGGGGEEVFLSLAWFRKLLDAFLLCEEEFRYILFNNRSILSHPPLDKLISDFYDRAVKALDVCNAVRDGIEQVKHWQKHIEIVLIAMDPYKKRLVGEGQLLRAKKALSDLAVLILDEKDPASILAHRNSSFRSNNRTSGHAVDHFRSLSWSVSRSWSAARQLQAIGNNIYAPRGSEVVATNGLANPIFTMNSVLHFLMWALVAAIPCQDRGLQTQFSIPRSFPWGLSVLLLHDRIIEESRKKERRNSVGLLKEIHQLEKCTRQLLELTDSPQFPLAEEKKMELMLWVKELAVVRDAVNEGLGPLERQVREVFHRIVCSRTEVLGFFHM</sequence>
<dbReference type="PANTHER" id="PTHR31509">
    <property type="entry name" value="BPS1-LIKE PROTEIN"/>
    <property type="match status" value="1"/>
</dbReference>
<comment type="subcellular location">
    <subcellularLocation>
        <location evidence="1">Membrane</location>
        <topology evidence="1">Single-pass membrane protein</topology>
    </subcellularLocation>
</comment>
<evidence type="ECO:0000313" key="6">
    <source>
        <dbReference type="EMBL" id="KAG0463288.1"/>
    </source>
</evidence>
<dbReference type="OrthoDB" id="2747330at2759"/>
<evidence type="ECO:0000256" key="5">
    <source>
        <dbReference type="ARBA" id="ARBA00035114"/>
    </source>
</evidence>
<dbReference type="Proteomes" id="UP000636800">
    <property type="component" value="Chromosome 10"/>
</dbReference>
<keyword evidence="7" id="KW-1185">Reference proteome</keyword>
<dbReference type="AlphaFoldDB" id="A0A835Q265"/>
<evidence type="ECO:0000313" key="7">
    <source>
        <dbReference type="Proteomes" id="UP000636800"/>
    </source>
</evidence>
<gene>
    <name evidence="6" type="ORF">HPP92_019357</name>
</gene>
<comment type="similarity">
    <text evidence="5">Belongs to the ROH1 family.</text>
</comment>
<keyword evidence="3" id="KW-1133">Transmembrane helix</keyword>
<reference evidence="6 7" key="1">
    <citation type="journal article" date="2020" name="Nat. Food">
        <title>A phased Vanilla planifolia genome enables genetic improvement of flavour and production.</title>
        <authorList>
            <person name="Hasing T."/>
            <person name="Tang H."/>
            <person name="Brym M."/>
            <person name="Khazi F."/>
            <person name="Huang T."/>
            <person name="Chambers A.H."/>
        </authorList>
    </citation>
    <scope>NUCLEOTIDE SEQUENCE [LARGE SCALE GENOMIC DNA]</scope>
    <source>
        <tissue evidence="6">Leaf</tissue>
    </source>
</reference>
<evidence type="ECO:0000256" key="1">
    <source>
        <dbReference type="ARBA" id="ARBA00004167"/>
    </source>
</evidence>
<accession>A0A835Q265</accession>
<keyword evidence="4" id="KW-0472">Membrane</keyword>
<evidence type="ECO:0000256" key="4">
    <source>
        <dbReference type="ARBA" id="ARBA00023136"/>
    </source>
</evidence>
<comment type="caution">
    <text evidence="6">The sequence shown here is derived from an EMBL/GenBank/DDBJ whole genome shotgun (WGS) entry which is preliminary data.</text>
</comment>